<accession>A0A9N9YM13</accession>
<dbReference type="EMBL" id="CABFNQ020000692">
    <property type="protein sequence ID" value="CAH0023531.1"/>
    <property type="molecule type" value="Genomic_DNA"/>
</dbReference>
<evidence type="ECO:0000313" key="2">
    <source>
        <dbReference type="Proteomes" id="UP000696573"/>
    </source>
</evidence>
<dbReference type="Proteomes" id="UP000696573">
    <property type="component" value="Unassembled WGS sequence"/>
</dbReference>
<protein>
    <submittedName>
        <fullName evidence="1">Uncharacterized protein</fullName>
    </submittedName>
</protein>
<dbReference type="Gene3D" id="3.40.50.1110">
    <property type="entry name" value="SGNH hydrolase"/>
    <property type="match status" value="1"/>
</dbReference>
<dbReference type="AlphaFoldDB" id="A0A9N9YM13"/>
<organism evidence="1 2">
    <name type="scientific">Clonostachys rhizophaga</name>
    <dbReference type="NCBI Taxonomy" id="160324"/>
    <lineage>
        <taxon>Eukaryota</taxon>
        <taxon>Fungi</taxon>
        <taxon>Dikarya</taxon>
        <taxon>Ascomycota</taxon>
        <taxon>Pezizomycotina</taxon>
        <taxon>Sordariomycetes</taxon>
        <taxon>Hypocreomycetidae</taxon>
        <taxon>Hypocreales</taxon>
        <taxon>Bionectriaceae</taxon>
        <taxon>Clonostachys</taxon>
    </lineage>
</organism>
<dbReference type="InterPro" id="IPR036514">
    <property type="entry name" value="SGNH_hydro_sf"/>
</dbReference>
<dbReference type="OrthoDB" id="1600564at2759"/>
<sequence length="248" mass="27371">MAQGSWIRAHSISNGTYPGRYYKTIYPPDDPAAEGRVSWPRYFGFYSDLPYENYAVGGAVCSNDLTPGFNVPAVSGGQLAWFVEDHVLSNETGHVPPKLDIPGANTLAIVWVGTNDLGLHSLLAPNATEGRTYWPNIPPLTPAVPPIAAGNDNATTMLDLADCQLGSLQKLYDYGMFQYANALNALLQVGVRSFSQKRDARIEYFDTYRFFEEIYLNPDQYFNGTAPANVTGHCHQCPNATDWRYCGV</sequence>
<feature type="non-terminal residue" evidence="1">
    <location>
        <position position="248"/>
    </location>
</feature>
<name>A0A9N9YM13_9HYPO</name>
<keyword evidence="2" id="KW-1185">Reference proteome</keyword>
<gene>
    <name evidence="1" type="ORF">CRHIZ90672A_00010975</name>
</gene>
<reference evidence="1" key="1">
    <citation type="submission" date="2021-10" db="EMBL/GenBank/DDBJ databases">
        <authorList>
            <person name="Piombo E."/>
        </authorList>
    </citation>
    <scope>NUCLEOTIDE SEQUENCE</scope>
</reference>
<comment type="caution">
    <text evidence="1">The sequence shown here is derived from an EMBL/GenBank/DDBJ whole genome shotgun (WGS) entry which is preliminary data.</text>
</comment>
<evidence type="ECO:0000313" key="1">
    <source>
        <dbReference type="EMBL" id="CAH0023531.1"/>
    </source>
</evidence>
<proteinExistence type="predicted"/>